<keyword evidence="5 9" id="KW-0547">Nucleotide-binding</keyword>
<comment type="caution">
    <text evidence="10">The sequence shown here is derived from an EMBL/GenBank/DDBJ whole genome shotgun (WGS) entry which is preliminary data.</text>
</comment>
<dbReference type="Pfam" id="PF13671">
    <property type="entry name" value="AAA_33"/>
    <property type="match status" value="1"/>
</dbReference>
<dbReference type="SUPFAM" id="SSF52540">
    <property type="entry name" value="P-loop containing nucleoside triphosphate hydrolases"/>
    <property type="match status" value="1"/>
</dbReference>
<dbReference type="NCBIfam" id="TIGR01313">
    <property type="entry name" value="therm_gnt_kin"/>
    <property type="match status" value="1"/>
</dbReference>
<evidence type="ECO:0000256" key="3">
    <source>
        <dbReference type="ARBA" id="ARBA00012054"/>
    </source>
</evidence>
<dbReference type="PANTHER" id="PTHR43442">
    <property type="entry name" value="GLUCONOKINASE-RELATED"/>
    <property type="match status" value="1"/>
</dbReference>
<dbReference type="PANTHER" id="PTHR43442:SF3">
    <property type="entry name" value="GLUCONOKINASE-RELATED"/>
    <property type="match status" value="1"/>
</dbReference>
<keyword evidence="6 9" id="KW-0418">Kinase</keyword>
<evidence type="ECO:0000313" key="11">
    <source>
        <dbReference type="Proteomes" id="UP001235064"/>
    </source>
</evidence>
<comment type="catalytic activity">
    <reaction evidence="8 9">
        <text>D-gluconate + ATP = 6-phospho-D-gluconate + ADP + H(+)</text>
        <dbReference type="Rhea" id="RHEA:19433"/>
        <dbReference type="ChEBI" id="CHEBI:15378"/>
        <dbReference type="ChEBI" id="CHEBI:18391"/>
        <dbReference type="ChEBI" id="CHEBI:30616"/>
        <dbReference type="ChEBI" id="CHEBI:58759"/>
        <dbReference type="ChEBI" id="CHEBI:456216"/>
        <dbReference type="EC" id="2.7.1.12"/>
    </reaction>
</comment>
<dbReference type="InterPro" id="IPR006001">
    <property type="entry name" value="Therm_gnt_kin"/>
</dbReference>
<dbReference type="CDD" id="cd02021">
    <property type="entry name" value="GntK"/>
    <property type="match status" value="1"/>
</dbReference>
<keyword evidence="11" id="KW-1185">Reference proteome</keyword>
<dbReference type="RefSeq" id="WP_286287536.1">
    <property type="nucleotide sequence ID" value="NZ_JASXSZ010000001.1"/>
</dbReference>
<keyword evidence="7 9" id="KW-0067">ATP-binding</keyword>
<proteinExistence type="inferred from homology"/>
<evidence type="ECO:0000313" key="10">
    <source>
        <dbReference type="EMBL" id="MDL9978807.1"/>
    </source>
</evidence>
<dbReference type="Proteomes" id="UP001235064">
    <property type="component" value="Unassembled WGS sequence"/>
</dbReference>
<evidence type="ECO:0000256" key="9">
    <source>
        <dbReference type="RuleBase" id="RU363066"/>
    </source>
</evidence>
<evidence type="ECO:0000256" key="7">
    <source>
        <dbReference type="ARBA" id="ARBA00022840"/>
    </source>
</evidence>
<accession>A0ABT7MWI2</accession>
<evidence type="ECO:0000256" key="4">
    <source>
        <dbReference type="ARBA" id="ARBA00022679"/>
    </source>
</evidence>
<dbReference type="InterPro" id="IPR027417">
    <property type="entry name" value="P-loop_NTPase"/>
</dbReference>
<evidence type="ECO:0000256" key="2">
    <source>
        <dbReference type="ARBA" id="ARBA00008420"/>
    </source>
</evidence>
<dbReference type="GO" id="GO:0046316">
    <property type="term" value="F:gluconokinase activity"/>
    <property type="evidence" value="ECO:0007669"/>
    <property type="project" value="UniProtKB-EC"/>
</dbReference>
<comment type="pathway">
    <text evidence="1">Carbohydrate acid metabolism.</text>
</comment>
<dbReference type="Gene3D" id="3.40.50.300">
    <property type="entry name" value="P-loop containing nucleotide triphosphate hydrolases"/>
    <property type="match status" value="1"/>
</dbReference>
<dbReference type="EMBL" id="JASXSZ010000001">
    <property type="protein sequence ID" value="MDL9978807.1"/>
    <property type="molecule type" value="Genomic_DNA"/>
</dbReference>
<gene>
    <name evidence="10" type="ORF">QSV35_05655</name>
</gene>
<keyword evidence="4 9" id="KW-0808">Transferase</keyword>
<name>A0ABT7MWI2_9MICO</name>
<evidence type="ECO:0000256" key="8">
    <source>
        <dbReference type="ARBA" id="ARBA00048090"/>
    </source>
</evidence>
<dbReference type="EC" id="2.7.1.12" evidence="3 9"/>
<evidence type="ECO:0000256" key="1">
    <source>
        <dbReference type="ARBA" id="ARBA00004761"/>
    </source>
</evidence>
<evidence type="ECO:0000256" key="5">
    <source>
        <dbReference type="ARBA" id="ARBA00022741"/>
    </source>
</evidence>
<sequence length="171" mass="18183">MDAGSPSVLVVMGVSGSGKSTVARLLADRLGWDLQEGDDLHPRANVEKMAAGIPLTDDDRWPWLGLVADWIDVHRAEGEHGVITCSALKRSYRDLLARPDVAFVHLASDRSVLSGRLGTRAGHFMPASLLDSQLATLEPLQPDERGIVVDGSGTPEAQADEVVARLGLGLG</sequence>
<comment type="similarity">
    <text evidence="2 9">Belongs to the gluconokinase GntK/GntV family.</text>
</comment>
<reference evidence="10 11" key="1">
    <citation type="submission" date="2023-06" db="EMBL/GenBank/DDBJ databases">
        <title>Microbacterium sp. nov., isolated from a waste landfill.</title>
        <authorList>
            <person name="Wen W."/>
        </authorList>
    </citation>
    <scope>NUCLEOTIDE SEQUENCE [LARGE SCALE GENOMIC DNA]</scope>
    <source>
        <strain evidence="10 11">ASV49</strain>
    </source>
</reference>
<protein>
    <recommendedName>
        <fullName evidence="3 9">Gluconokinase</fullName>
        <ecNumber evidence="3 9">2.7.1.12</ecNumber>
    </recommendedName>
</protein>
<evidence type="ECO:0000256" key="6">
    <source>
        <dbReference type="ARBA" id="ARBA00022777"/>
    </source>
</evidence>
<organism evidence="10 11">
    <name type="scientific">Microbacterium candidum</name>
    <dbReference type="NCBI Taxonomy" id="3041922"/>
    <lineage>
        <taxon>Bacteria</taxon>
        <taxon>Bacillati</taxon>
        <taxon>Actinomycetota</taxon>
        <taxon>Actinomycetes</taxon>
        <taxon>Micrococcales</taxon>
        <taxon>Microbacteriaceae</taxon>
        <taxon>Microbacterium</taxon>
    </lineage>
</organism>